<dbReference type="InterPro" id="IPR003593">
    <property type="entry name" value="AAA+_ATPase"/>
</dbReference>
<dbReference type="RefSeq" id="WP_142857621.1">
    <property type="nucleotide sequence ID" value="NZ_SGOE01000004.1"/>
</dbReference>
<organism evidence="6 7">
    <name type="scientific">Agrobacterium tumefaciens</name>
    <dbReference type="NCBI Taxonomy" id="358"/>
    <lineage>
        <taxon>Bacteria</taxon>
        <taxon>Pseudomonadati</taxon>
        <taxon>Pseudomonadota</taxon>
        <taxon>Alphaproteobacteria</taxon>
        <taxon>Hyphomicrobiales</taxon>
        <taxon>Rhizobiaceae</taxon>
        <taxon>Rhizobium/Agrobacterium group</taxon>
        <taxon>Agrobacterium</taxon>
        <taxon>Agrobacterium tumefaciens complex</taxon>
    </lineage>
</organism>
<comment type="similarity">
    <text evidence="1">Belongs to the ABC transporter superfamily.</text>
</comment>
<evidence type="ECO:0000256" key="2">
    <source>
        <dbReference type="ARBA" id="ARBA00022448"/>
    </source>
</evidence>
<dbReference type="AlphaFoldDB" id="A0A546XX09"/>
<dbReference type="Pfam" id="PF00005">
    <property type="entry name" value="ABC_tran"/>
    <property type="match status" value="1"/>
</dbReference>
<proteinExistence type="inferred from homology"/>
<dbReference type="Gene3D" id="3.40.50.300">
    <property type="entry name" value="P-loop containing nucleotide triphosphate hydrolases"/>
    <property type="match status" value="1"/>
</dbReference>
<dbReference type="SMART" id="SM00382">
    <property type="entry name" value="AAA"/>
    <property type="match status" value="1"/>
</dbReference>
<dbReference type="SUPFAM" id="SSF52540">
    <property type="entry name" value="P-loop containing nucleoside triphosphate hydrolases"/>
    <property type="match status" value="1"/>
</dbReference>
<evidence type="ECO:0000313" key="6">
    <source>
        <dbReference type="EMBL" id="TRB05281.1"/>
    </source>
</evidence>
<dbReference type="GO" id="GO:0055085">
    <property type="term" value="P:transmembrane transport"/>
    <property type="evidence" value="ECO:0007669"/>
    <property type="project" value="UniProtKB-ARBA"/>
</dbReference>
<evidence type="ECO:0000313" key="7">
    <source>
        <dbReference type="Proteomes" id="UP000317023"/>
    </source>
</evidence>
<dbReference type="PANTHER" id="PTHR43776:SF7">
    <property type="entry name" value="D,D-DIPEPTIDE TRANSPORT ATP-BINDING PROTEIN DDPF-RELATED"/>
    <property type="match status" value="1"/>
</dbReference>
<keyword evidence="2" id="KW-0813">Transport</keyword>
<evidence type="ECO:0000259" key="5">
    <source>
        <dbReference type="PROSITE" id="PS50893"/>
    </source>
</evidence>
<reference evidence="6 7" key="1">
    <citation type="journal article" date="2019" name="Appl. Microbiol. Biotechnol.">
        <title>Differential efficiency of wild type rhizogenic strains for rol gene transformation of plants.</title>
        <authorList>
            <person name="Desmet S."/>
            <person name="De Keyser E."/>
            <person name="Van Vaerenbergh J."/>
            <person name="Baeyen S."/>
            <person name="Van Huylenbroeck J."/>
            <person name="Geelen D."/>
            <person name="Dhooghe E."/>
        </authorList>
    </citation>
    <scope>NUCLEOTIDE SEQUENCE [LARGE SCALE GENOMIC DNA]</scope>
    <source>
        <strain evidence="6 7">MAFF210266</strain>
    </source>
</reference>
<dbReference type="PANTHER" id="PTHR43776">
    <property type="entry name" value="TRANSPORT ATP-BINDING PROTEIN"/>
    <property type="match status" value="1"/>
</dbReference>
<dbReference type="InterPro" id="IPR027417">
    <property type="entry name" value="P-loop_NTPase"/>
</dbReference>
<evidence type="ECO:0000256" key="3">
    <source>
        <dbReference type="ARBA" id="ARBA00022741"/>
    </source>
</evidence>
<sequence>MNETLLSVDGLSKTYRTGARTVTALSDISFSLKRGETLGLAGPSGCGKSTLARILMRLIPADEGTVRFENRNWLSLGGSALRIARQQMQMVFQDTHGAFNPRATVEDAIGEPLRIHSIVQRRDRAAEIRRLLERVGLPAAYASRSVFELSGGQRQRVAIARAIALKPSLLIMDEAVSALDVSVRRRILELLVEIQRETAISCIFVSHDLAVIRAVCHRVAIMEAGRIVEIGGTGAIISAPQSSTARSLIDAAPRLITTMQG</sequence>
<dbReference type="InterPro" id="IPR003439">
    <property type="entry name" value="ABC_transporter-like_ATP-bd"/>
</dbReference>
<dbReference type="EMBL" id="SGOE01000004">
    <property type="protein sequence ID" value="TRB05281.1"/>
    <property type="molecule type" value="Genomic_DNA"/>
</dbReference>
<dbReference type="CDD" id="cd03257">
    <property type="entry name" value="ABC_NikE_OppD_transporters"/>
    <property type="match status" value="1"/>
</dbReference>
<dbReference type="PROSITE" id="PS50893">
    <property type="entry name" value="ABC_TRANSPORTER_2"/>
    <property type="match status" value="1"/>
</dbReference>
<dbReference type="GO" id="GO:0005524">
    <property type="term" value="F:ATP binding"/>
    <property type="evidence" value="ECO:0007669"/>
    <property type="project" value="UniProtKB-KW"/>
</dbReference>
<keyword evidence="4 6" id="KW-0067">ATP-binding</keyword>
<feature type="domain" description="ABC transporter" evidence="5">
    <location>
        <begin position="6"/>
        <end position="249"/>
    </location>
</feature>
<name>A0A546XX09_AGRTU</name>
<dbReference type="GO" id="GO:0016887">
    <property type="term" value="F:ATP hydrolysis activity"/>
    <property type="evidence" value="ECO:0007669"/>
    <property type="project" value="InterPro"/>
</dbReference>
<keyword evidence="3" id="KW-0547">Nucleotide-binding</keyword>
<comment type="caution">
    <text evidence="6">The sequence shown here is derived from an EMBL/GenBank/DDBJ whole genome shotgun (WGS) entry which is preliminary data.</text>
</comment>
<protein>
    <submittedName>
        <fullName evidence="6">ABC transporter ATP-binding protein</fullName>
    </submittedName>
</protein>
<evidence type="ECO:0000256" key="4">
    <source>
        <dbReference type="ARBA" id="ARBA00022840"/>
    </source>
</evidence>
<evidence type="ECO:0000256" key="1">
    <source>
        <dbReference type="ARBA" id="ARBA00005417"/>
    </source>
</evidence>
<dbReference type="PROSITE" id="PS00211">
    <property type="entry name" value="ABC_TRANSPORTER_1"/>
    <property type="match status" value="1"/>
</dbReference>
<dbReference type="InterPro" id="IPR017871">
    <property type="entry name" value="ABC_transporter-like_CS"/>
</dbReference>
<gene>
    <name evidence="6" type="ORF">EXN61_15775</name>
</gene>
<accession>A0A546XX09</accession>
<dbReference type="InterPro" id="IPR050319">
    <property type="entry name" value="ABC_transp_ATP-bind"/>
</dbReference>
<dbReference type="Proteomes" id="UP000317023">
    <property type="component" value="Unassembled WGS sequence"/>
</dbReference>